<dbReference type="Proteomes" id="UP000560658">
    <property type="component" value="Unassembled WGS sequence"/>
</dbReference>
<accession>A0A840D222</accession>
<comment type="caution">
    <text evidence="1">The sequence shown here is derived from an EMBL/GenBank/DDBJ whole genome shotgun (WGS) entry which is preliminary data.</text>
</comment>
<proteinExistence type="predicted"/>
<sequence>MRDPAKLMRDRLKKREKCEKMMRDTAFKKYLSFFNVLICWLLIEK</sequence>
<organism evidence="1 2">
    <name type="scientific">Bacteroides reticulotermitis</name>
    <dbReference type="NCBI Taxonomy" id="1133319"/>
    <lineage>
        <taxon>Bacteria</taxon>
        <taxon>Pseudomonadati</taxon>
        <taxon>Bacteroidota</taxon>
        <taxon>Bacteroidia</taxon>
        <taxon>Bacteroidales</taxon>
        <taxon>Bacteroidaceae</taxon>
        <taxon>Bacteroides</taxon>
    </lineage>
</organism>
<protein>
    <submittedName>
        <fullName evidence="1">Uncharacterized protein</fullName>
    </submittedName>
</protein>
<dbReference type="AlphaFoldDB" id="A0A840D222"/>
<dbReference type="EMBL" id="JACIER010000008">
    <property type="protein sequence ID" value="MBB4044458.1"/>
    <property type="molecule type" value="Genomic_DNA"/>
</dbReference>
<keyword evidence="2" id="KW-1185">Reference proteome</keyword>
<gene>
    <name evidence="1" type="ORF">GGR06_002252</name>
</gene>
<evidence type="ECO:0000313" key="1">
    <source>
        <dbReference type="EMBL" id="MBB4044458.1"/>
    </source>
</evidence>
<name>A0A840D222_9BACE</name>
<reference evidence="1" key="1">
    <citation type="submission" date="2020-08" db="EMBL/GenBank/DDBJ databases">
        <title>Genomic Encyclopedia of Type Strains, Phase IV (KMG-IV): sequencing the most valuable type-strain genomes for metagenomic binning, comparative biology and taxonomic classification.</title>
        <authorList>
            <person name="Goeker M."/>
        </authorList>
    </citation>
    <scope>NUCLEOTIDE SEQUENCE [LARGE SCALE GENOMIC DNA]</scope>
    <source>
        <strain evidence="1">DSM 105720</strain>
    </source>
</reference>
<evidence type="ECO:0000313" key="2">
    <source>
        <dbReference type="Proteomes" id="UP000560658"/>
    </source>
</evidence>